<evidence type="ECO:0000256" key="3">
    <source>
        <dbReference type="ARBA" id="ARBA00022692"/>
    </source>
</evidence>
<dbReference type="RefSeq" id="WP_128630476.1">
    <property type="nucleotide sequence ID" value="NZ_RRCN01000001.1"/>
</dbReference>
<dbReference type="AlphaFoldDB" id="A0A3P3TZ00"/>
<dbReference type="Pfam" id="PF01569">
    <property type="entry name" value="PAP2"/>
    <property type="match status" value="1"/>
</dbReference>
<dbReference type="GO" id="GO:0016787">
    <property type="term" value="F:hydrolase activity"/>
    <property type="evidence" value="ECO:0007669"/>
    <property type="project" value="UniProtKB-KW"/>
</dbReference>
<evidence type="ECO:0000256" key="7">
    <source>
        <dbReference type="SAM" id="Phobius"/>
    </source>
</evidence>
<evidence type="ECO:0000256" key="6">
    <source>
        <dbReference type="ARBA" id="ARBA00023136"/>
    </source>
</evidence>
<dbReference type="OrthoDB" id="9789113at2"/>
<comment type="caution">
    <text evidence="9">The sequence shown here is derived from an EMBL/GenBank/DDBJ whole genome shotgun (WGS) entry which is preliminary data.</text>
</comment>
<dbReference type="EMBL" id="RRCN01000001">
    <property type="protein sequence ID" value="RRJ62589.1"/>
    <property type="molecule type" value="Genomic_DNA"/>
</dbReference>
<comment type="subcellular location">
    <subcellularLocation>
        <location evidence="1">Cell membrane</location>
        <topology evidence="1">Multi-pass membrane protein</topology>
    </subcellularLocation>
</comment>
<protein>
    <submittedName>
        <fullName evidence="9">Phosphatase PAP2 family protein</fullName>
    </submittedName>
</protein>
<proteinExistence type="predicted"/>
<feature type="domain" description="Phosphatidic acid phosphatase type 2/haloperoxidase" evidence="8">
    <location>
        <begin position="66"/>
        <end position="172"/>
    </location>
</feature>
<organism evidence="9 10">
    <name type="scientific">Paenibacillus oralis</name>
    <dbReference type="NCBI Taxonomy" id="2490856"/>
    <lineage>
        <taxon>Bacteria</taxon>
        <taxon>Bacillati</taxon>
        <taxon>Bacillota</taxon>
        <taxon>Bacilli</taxon>
        <taxon>Bacillales</taxon>
        <taxon>Paenibacillaceae</taxon>
        <taxon>Paenibacillus</taxon>
    </lineage>
</organism>
<feature type="transmembrane region" description="Helical" evidence="7">
    <location>
        <begin position="158"/>
        <end position="177"/>
    </location>
</feature>
<dbReference type="Gene3D" id="1.20.144.10">
    <property type="entry name" value="Phosphatidic acid phosphatase type 2/haloperoxidase"/>
    <property type="match status" value="1"/>
</dbReference>
<name>A0A3P3TZ00_9BACL</name>
<evidence type="ECO:0000256" key="5">
    <source>
        <dbReference type="ARBA" id="ARBA00022989"/>
    </source>
</evidence>
<keyword evidence="10" id="KW-1185">Reference proteome</keyword>
<evidence type="ECO:0000256" key="4">
    <source>
        <dbReference type="ARBA" id="ARBA00022801"/>
    </source>
</evidence>
<keyword evidence="3 7" id="KW-0812">Transmembrane</keyword>
<gene>
    <name evidence="9" type="ORF">EHV15_06250</name>
</gene>
<keyword evidence="4" id="KW-0378">Hydrolase</keyword>
<dbReference type="InterPro" id="IPR000326">
    <property type="entry name" value="PAP2/HPO"/>
</dbReference>
<keyword evidence="2" id="KW-1003">Cell membrane</keyword>
<evidence type="ECO:0000259" key="8">
    <source>
        <dbReference type="SMART" id="SM00014"/>
    </source>
</evidence>
<evidence type="ECO:0000256" key="1">
    <source>
        <dbReference type="ARBA" id="ARBA00004651"/>
    </source>
</evidence>
<accession>A0A3P3TZ00</accession>
<evidence type="ECO:0000256" key="2">
    <source>
        <dbReference type="ARBA" id="ARBA00022475"/>
    </source>
</evidence>
<dbReference type="Proteomes" id="UP000267017">
    <property type="component" value="Unassembled WGS sequence"/>
</dbReference>
<dbReference type="PANTHER" id="PTHR14969:SF62">
    <property type="entry name" value="DECAPRENYLPHOSPHORYL-5-PHOSPHORIBOSE PHOSPHATASE RV3807C-RELATED"/>
    <property type="match status" value="1"/>
</dbReference>
<dbReference type="GO" id="GO:0005886">
    <property type="term" value="C:plasma membrane"/>
    <property type="evidence" value="ECO:0007669"/>
    <property type="project" value="UniProtKB-SubCell"/>
</dbReference>
<keyword evidence="5 7" id="KW-1133">Transmembrane helix</keyword>
<sequence length="178" mass="19404">MMHRYYERLREYDNRLFFWCNHKLSHPALDLVLKGITHLGSAAFTIAVTLSVILFAVGPWQKAGWKSLCALALSHLAAVLVKKTFQRTRPYAALQGARISIRPLKDYSFPSGHTTAAFSTAVPFLFATPGLAQILLPLAFVVGMSRIYLGVHYPSDCLAGGLIGSLTALLVVLFAGAA</sequence>
<dbReference type="SUPFAM" id="SSF48317">
    <property type="entry name" value="Acid phosphatase/Vanadium-dependent haloperoxidase"/>
    <property type="match status" value="1"/>
</dbReference>
<dbReference type="PANTHER" id="PTHR14969">
    <property type="entry name" value="SPHINGOSINE-1-PHOSPHATE PHOSPHOHYDROLASE"/>
    <property type="match status" value="1"/>
</dbReference>
<evidence type="ECO:0000313" key="10">
    <source>
        <dbReference type="Proteomes" id="UP000267017"/>
    </source>
</evidence>
<feature type="transmembrane region" description="Helical" evidence="7">
    <location>
        <begin position="31"/>
        <end position="57"/>
    </location>
</feature>
<feature type="transmembrane region" description="Helical" evidence="7">
    <location>
        <begin position="132"/>
        <end position="151"/>
    </location>
</feature>
<keyword evidence="6 7" id="KW-0472">Membrane</keyword>
<dbReference type="InterPro" id="IPR036938">
    <property type="entry name" value="PAP2/HPO_sf"/>
</dbReference>
<reference evidence="9 10" key="1">
    <citation type="submission" date="2018-11" db="EMBL/GenBank/DDBJ databases">
        <title>Genome sequencing of Paenibacillus sp. KCOM 3021 (= ChDC PVNT-B20).</title>
        <authorList>
            <person name="Kook J.-K."/>
            <person name="Park S.-N."/>
            <person name="Lim Y.K."/>
        </authorList>
    </citation>
    <scope>NUCLEOTIDE SEQUENCE [LARGE SCALE GENOMIC DNA]</scope>
    <source>
        <strain evidence="9 10">KCOM 3021</strain>
    </source>
</reference>
<evidence type="ECO:0000313" key="9">
    <source>
        <dbReference type="EMBL" id="RRJ62589.1"/>
    </source>
</evidence>
<dbReference type="SMART" id="SM00014">
    <property type="entry name" value="acidPPc"/>
    <property type="match status" value="1"/>
</dbReference>